<evidence type="ECO:0000313" key="1">
    <source>
        <dbReference type="EMBL" id="JAI02313.1"/>
    </source>
</evidence>
<organism evidence="1">
    <name type="scientific">Anguilla anguilla</name>
    <name type="common">European freshwater eel</name>
    <name type="synonym">Muraena anguilla</name>
    <dbReference type="NCBI Taxonomy" id="7936"/>
    <lineage>
        <taxon>Eukaryota</taxon>
        <taxon>Metazoa</taxon>
        <taxon>Chordata</taxon>
        <taxon>Craniata</taxon>
        <taxon>Vertebrata</taxon>
        <taxon>Euteleostomi</taxon>
        <taxon>Actinopterygii</taxon>
        <taxon>Neopterygii</taxon>
        <taxon>Teleostei</taxon>
        <taxon>Anguilliformes</taxon>
        <taxon>Anguillidae</taxon>
        <taxon>Anguilla</taxon>
    </lineage>
</organism>
<dbReference type="EMBL" id="GBXM01006265">
    <property type="protein sequence ID" value="JAI02313.1"/>
    <property type="molecule type" value="Transcribed_RNA"/>
</dbReference>
<name>A0A0E9XHW6_ANGAN</name>
<dbReference type="AlphaFoldDB" id="A0A0E9XHW6"/>
<proteinExistence type="predicted"/>
<reference evidence="1" key="1">
    <citation type="submission" date="2014-11" db="EMBL/GenBank/DDBJ databases">
        <authorList>
            <person name="Amaro Gonzalez C."/>
        </authorList>
    </citation>
    <scope>NUCLEOTIDE SEQUENCE</scope>
</reference>
<sequence>MVCNHPVLTHYTSPTELNKYQCISKRWQNKISTYTSHGDIWKYDLLCRN</sequence>
<protein>
    <submittedName>
        <fullName evidence="1">Uncharacterized protein</fullName>
    </submittedName>
</protein>
<accession>A0A0E9XHW6</accession>
<reference evidence="1" key="2">
    <citation type="journal article" date="2015" name="Fish Shellfish Immunol.">
        <title>Early steps in the European eel (Anguilla anguilla)-Vibrio vulnificus interaction in the gills: Role of the RtxA13 toxin.</title>
        <authorList>
            <person name="Callol A."/>
            <person name="Pajuelo D."/>
            <person name="Ebbesson L."/>
            <person name="Teles M."/>
            <person name="MacKenzie S."/>
            <person name="Amaro C."/>
        </authorList>
    </citation>
    <scope>NUCLEOTIDE SEQUENCE</scope>
</reference>